<proteinExistence type="predicted"/>
<reference evidence="2 3" key="1">
    <citation type="journal article" date="2015" name="PLoS ONE">
        <title>Lysis to Kill: Evaluation of the Lytic Abilities, and Genomics of Nine Bacteriophages Infective for Gordonia spp. and Their Potential Use in Activated Sludge Foam Biocontrol.</title>
        <authorList>
            <person name="Dyson Z.A."/>
            <person name="Tucci J."/>
            <person name="Seviour R.J."/>
            <person name="Petrovski S."/>
        </authorList>
    </citation>
    <scope>NUCLEOTIDE SEQUENCE [LARGE SCALE GENOMIC DNA]</scope>
</reference>
<dbReference type="Proteomes" id="UP000203886">
    <property type="component" value="Segment"/>
</dbReference>
<gene>
    <name evidence="2" type="ORF">GMA6_25</name>
</gene>
<dbReference type="RefSeq" id="YP_009273507.1">
    <property type="nucleotide sequence ID" value="NC_030906.1"/>
</dbReference>
<dbReference type="KEGG" id="vg:28801075"/>
<organism evidence="2 3">
    <name type="scientific">Gordonia phage GMA6</name>
    <dbReference type="NCBI Taxonomy" id="1647285"/>
    <lineage>
        <taxon>Viruses</taxon>
        <taxon>Duplodnaviria</taxon>
        <taxon>Heunggongvirae</taxon>
        <taxon>Uroviricota</taxon>
        <taxon>Caudoviricetes</taxon>
        <taxon>Bendigovirus</taxon>
        <taxon>Bendigovirus GMA6</taxon>
    </lineage>
</organism>
<evidence type="ECO:0000313" key="3">
    <source>
        <dbReference type="Proteomes" id="UP000203886"/>
    </source>
</evidence>
<name>A0A0K0NKR0_9CAUD</name>
<evidence type="ECO:0000313" key="2">
    <source>
        <dbReference type="EMBL" id="AKL88306.1"/>
    </source>
</evidence>
<dbReference type="GeneID" id="28801075"/>
<protein>
    <submittedName>
        <fullName evidence="2">Uncharacterized protein</fullName>
    </submittedName>
</protein>
<sequence>MGVVTVPELKNYLSGLNITDIQEQSLETIIGGVQSELERHLNRPVQRQRVMEEADADHAGNVYLGVTPIVEVYGIYPVGMDGGPDLVHPIGNSANPMGSIFRRNSNYLKLGGVVGGAVYVDYLGGINGDQNPGLKLAIMRVAAREYMHNHGDSMSLSNTESRPESDPTPTPKGWTADELRQFDRLRRRTVL</sequence>
<keyword evidence="3" id="KW-1185">Reference proteome</keyword>
<evidence type="ECO:0000256" key="1">
    <source>
        <dbReference type="SAM" id="MobiDB-lite"/>
    </source>
</evidence>
<feature type="region of interest" description="Disordered" evidence="1">
    <location>
        <begin position="151"/>
        <end position="175"/>
    </location>
</feature>
<accession>A0A0K0NKR0</accession>
<dbReference type="EMBL" id="KR063280">
    <property type="protein sequence ID" value="AKL88306.1"/>
    <property type="molecule type" value="Genomic_DNA"/>
</dbReference>